<evidence type="ECO:0000313" key="4">
    <source>
        <dbReference type="Proteomes" id="UP000789570"/>
    </source>
</evidence>
<protein>
    <submittedName>
        <fullName evidence="3">6790_t:CDS:1</fullName>
    </submittedName>
</protein>
<dbReference type="Proteomes" id="UP000789570">
    <property type="component" value="Unassembled WGS sequence"/>
</dbReference>
<feature type="transmembrane region" description="Helical" evidence="2">
    <location>
        <begin position="251"/>
        <end position="273"/>
    </location>
</feature>
<dbReference type="AlphaFoldDB" id="A0A9N9NBH5"/>
<proteinExistence type="predicted"/>
<evidence type="ECO:0000256" key="1">
    <source>
        <dbReference type="SAM" id="MobiDB-lite"/>
    </source>
</evidence>
<keyword evidence="2" id="KW-1133">Transmembrane helix</keyword>
<organism evidence="3 4">
    <name type="scientific">Funneliformis caledonium</name>
    <dbReference type="NCBI Taxonomy" id="1117310"/>
    <lineage>
        <taxon>Eukaryota</taxon>
        <taxon>Fungi</taxon>
        <taxon>Fungi incertae sedis</taxon>
        <taxon>Mucoromycota</taxon>
        <taxon>Glomeromycotina</taxon>
        <taxon>Glomeromycetes</taxon>
        <taxon>Glomerales</taxon>
        <taxon>Glomeraceae</taxon>
        <taxon>Funneliformis</taxon>
    </lineage>
</organism>
<evidence type="ECO:0000256" key="2">
    <source>
        <dbReference type="SAM" id="Phobius"/>
    </source>
</evidence>
<keyword evidence="2" id="KW-0812">Transmembrane</keyword>
<accession>A0A9N9NBH5</accession>
<sequence length="292" mass="33665">MDKSNKVFCTYSKCHHKDTERVIGLFIPKSTRTRYHKQNDENSLVLDFISSFGSETASILSLSDVYTSSKSELSILVGLSESLSEGEASSSLSDRAENSSVNEGYIDEESTIQDIDDNYELSSNGTSLNGTDEFSDSDISHIEISESREYIHLSDELAFNSGNVSLFQVRRTLQSIVPIEPTWVDICINSCYVYTGKYKYDELYEYCHMSRFQTRHSIGKRLPQHKMAIFFIKDRLKIQYQDLKGFERLKYYIIILIVKVLNQIVKSVIYLMVSNTKNYYLMDILKMIEILH</sequence>
<dbReference type="OrthoDB" id="3257409at2759"/>
<name>A0A9N9NBH5_9GLOM</name>
<gene>
    <name evidence="3" type="ORF">FCALED_LOCUS14244</name>
</gene>
<dbReference type="EMBL" id="CAJVPQ010009789">
    <property type="protein sequence ID" value="CAG8717903.1"/>
    <property type="molecule type" value="Genomic_DNA"/>
</dbReference>
<evidence type="ECO:0000313" key="3">
    <source>
        <dbReference type="EMBL" id="CAG8717903.1"/>
    </source>
</evidence>
<keyword evidence="4" id="KW-1185">Reference proteome</keyword>
<keyword evidence="2" id="KW-0472">Membrane</keyword>
<reference evidence="3" key="1">
    <citation type="submission" date="2021-06" db="EMBL/GenBank/DDBJ databases">
        <authorList>
            <person name="Kallberg Y."/>
            <person name="Tangrot J."/>
            <person name="Rosling A."/>
        </authorList>
    </citation>
    <scope>NUCLEOTIDE SEQUENCE</scope>
    <source>
        <strain evidence="3">UK204</strain>
    </source>
</reference>
<comment type="caution">
    <text evidence="3">The sequence shown here is derived from an EMBL/GenBank/DDBJ whole genome shotgun (WGS) entry which is preliminary data.</text>
</comment>
<feature type="region of interest" description="Disordered" evidence="1">
    <location>
        <begin position="87"/>
        <end position="107"/>
    </location>
</feature>